<dbReference type="Proteomes" id="UP001168821">
    <property type="component" value="Unassembled WGS sequence"/>
</dbReference>
<dbReference type="Pfam" id="PF13023">
    <property type="entry name" value="HD_3"/>
    <property type="match status" value="1"/>
</dbReference>
<name>A0AA38I785_9CUCU</name>
<protein>
    <recommendedName>
        <fullName evidence="8">5'-deoxynucleotidase HDDC2</fullName>
        <ecNumber evidence="7">3.1.3.89</ecNumber>
    </recommendedName>
    <alternativeName>
        <fullName evidence="11">HD domain-containing protein 2</fullName>
    </alternativeName>
</protein>
<evidence type="ECO:0000256" key="9">
    <source>
        <dbReference type="ARBA" id="ARBA00022723"/>
    </source>
</evidence>
<evidence type="ECO:0000256" key="4">
    <source>
        <dbReference type="ARBA" id="ARBA00004074"/>
    </source>
</evidence>
<dbReference type="CDD" id="cd00077">
    <property type="entry name" value="HDc"/>
    <property type="match status" value="1"/>
</dbReference>
<comment type="cofactor">
    <cofactor evidence="3">
        <name>Co(2+)</name>
        <dbReference type="ChEBI" id="CHEBI:48828"/>
    </cofactor>
</comment>
<comment type="caution">
    <text evidence="13">The sequence shown here is derived from an EMBL/GenBank/DDBJ whole genome shotgun (WGS) entry which is preliminary data.</text>
</comment>
<comment type="function">
    <text evidence="4">Catalyzes the dephosphorylation of the nucleoside 5'-monophosphates deoxyadenosine monophosphate (dAMP), deoxycytidine monophosphate (dCMP), deoxyguanosine monophosphate (dGMP) and deoxythymidine monophosphate (dTMP).</text>
</comment>
<comment type="similarity">
    <text evidence="5">Belongs to the HDDC2 family.</text>
</comment>
<gene>
    <name evidence="13" type="ORF">Zmor_020794</name>
</gene>
<dbReference type="SMART" id="SM00471">
    <property type="entry name" value="HDc"/>
    <property type="match status" value="1"/>
</dbReference>
<evidence type="ECO:0000256" key="2">
    <source>
        <dbReference type="ARBA" id="ARBA00001936"/>
    </source>
</evidence>
<evidence type="ECO:0000256" key="3">
    <source>
        <dbReference type="ARBA" id="ARBA00001941"/>
    </source>
</evidence>
<sequence>METLNPENVLKFMNLVNNLKHSSRRGWSLIDVKDHEHIAGHMYAMGMMTFLLGDNSNLDRFKCLQLALVHDLAESIVGDITPHDNIPEDKKHALEDKAMKEIASHLGEDIGPMIYNLYKEYEAKQTAEAIFVKDLDRLDMLFTATHYEKRDKTPNKMQEFFDATEGKFKHPFIQKLVLALIDYRNNPQQLNETIPNNAIIKE</sequence>
<evidence type="ECO:0000256" key="11">
    <source>
        <dbReference type="ARBA" id="ARBA00032735"/>
    </source>
</evidence>
<comment type="subunit">
    <text evidence="6">Homodimer.</text>
</comment>
<evidence type="ECO:0000313" key="14">
    <source>
        <dbReference type="Proteomes" id="UP001168821"/>
    </source>
</evidence>
<dbReference type="PANTHER" id="PTHR11845">
    <property type="entry name" value="5'-DEOXYNUCLEOTIDASE HDDC2"/>
    <property type="match status" value="1"/>
</dbReference>
<dbReference type="Gene3D" id="1.10.3210.10">
    <property type="entry name" value="Hypothetical protein af1432"/>
    <property type="match status" value="1"/>
</dbReference>
<comment type="cofactor">
    <cofactor evidence="2">
        <name>Mn(2+)</name>
        <dbReference type="ChEBI" id="CHEBI:29035"/>
    </cofactor>
</comment>
<keyword evidence="14" id="KW-1185">Reference proteome</keyword>
<proteinExistence type="inferred from homology"/>
<evidence type="ECO:0000256" key="5">
    <source>
        <dbReference type="ARBA" id="ARBA00009999"/>
    </source>
</evidence>
<comment type="catalytic activity">
    <reaction evidence="1">
        <text>a 2'-deoxyribonucleoside 5'-phosphate + H2O = a 2'-deoxyribonucleoside + phosphate</text>
        <dbReference type="Rhea" id="RHEA:36167"/>
        <dbReference type="ChEBI" id="CHEBI:15377"/>
        <dbReference type="ChEBI" id="CHEBI:18274"/>
        <dbReference type="ChEBI" id="CHEBI:43474"/>
        <dbReference type="ChEBI" id="CHEBI:65317"/>
        <dbReference type="EC" id="3.1.3.89"/>
    </reaction>
</comment>
<evidence type="ECO:0000256" key="7">
    <source>
        <dbReference type="ARBA" id="ARBA00012964"/>
    </source>
</evidence>
<reference evidence="13" key="1">
    <citation type="journal article" date="2023" name="G3 (Bethesda)">
        <title>Whole genome assemblies of Zophobas morio and Tenebrio molitor.</title>
        <authorList>
            <person name="Kaur S."/>
            <person name="Stinson S.A."/>
            <person name="diCenzo G.C."/>
        </authorList>
    </citation>
    <scope>NUCLEOTIDE SEQUENCE</scope>
    <source>
        <strain evidence="13">QUZm001</strain>
    </source>
</reference>
<evidence type="ECO:0000256" key="10">
    <source>
        <dbReference type="ARBA" id="ARBA00022801"/>
    </source>
</evidence>
<dbReference type="GO" id="GO:0002953">
    <property type="term" value="F:5'-deoxynucleotidase activity"/>
    <property type="evidence" value="ECO:0007669"/>
    <property type="project" value="UniProtKB-EC"/>
</dbReference>
<dbReference type="SUPFAM" id="SSF109604">
    <property type="entry name" value="HD-domain/PDEase-like"/>
    <property type="match status" value="1"/>
</dbReference>
<dbReference type="FunFam" id="1.10.3210.10:FF:000086">
    <property type="entry name" value="HD domain-containing protein 2-like Protein"/>
    <property type="match status" value="1"/>
</dbReference>
<dbReference type="AlphaFoldDB" id="A0AA38I785"/>
<keyword evidence="9" id="KW-0479">Metal-binding</keyword>
<organism evidence="13 14">
    <name type="scientific">Zophobas morio</name>
    <dbReference type="NCBI Taxonomy" id="2755281"/>
    <lineage>
        <taxon>Eukaryota</taxon>
        <taxon>Metazoa</taxon>
        <taxon>Ecdysozoa</taxon>
        <taxon>Arthropoda</taxon>
        <taxon>Hexapoda</taxon>
        <taxon>Insecta</taxon>
        <taxon>Pterygota</taxon>
        <taxon>Neoptera</taxon>
        <taxon>Endopterygota</taxon>
        <taxon>Coleoptera</taxon>
        <taxon>Polyphaga</taxon>
        <taxon>Cucujiformia</taxon>
        <taxon>Tenebrionidae</taxon>
        <taxon>Zophobas</taxon>
    </lineage>
</organism>
<dbReference type="InterPro" id="IPR039356">
    <property type="entry name" value="YfbR/HDDC2"/>
</dbReference>
<evidence type="ECO:0000256" key="8">
    <source>
        <dbReference type="ARBA" id="ARBA00015933"/>
    </source>
</evidence>
<dbReference type="GO" id="GO:0005737">
    <property type="term" value="C:cytoplasm"/>
    <property type="evidence" value="ECO:0007669"/>
    <property type="project" value="TreeGrafter"/>
</dbReference>
<dbReference type="PANTHER" id="PTHR11845:SF13">
    <property type="entry name" value="5'-DEOXYNUCLEOTIDASE HDDC2"/>
    <property type="match status" value="1"/>
</dbReference>
<evidence type="ECO:0000256" key="1">
    <source>
        <dbReference type="ARBA" id="ARBA00001638"/>
    </source>
</evidence>
<dbReference type="EMBL" id="JALNTZ010000006">
    <property type="protein sequence ID" value="KAJ3649032.1"/>
    <property type="molecule type" value="Genomic_DNA"/>
</dbReference>
<dbReference type="EC" id="3.1.3.89" evidence="7"/>
<dbReference type="InterPro" id="IPR003607">
    <property type="entry name" value="HD/PDEase_dom"/>
</dbReference>
<evidence type="ECO:0000259" key="12">
    <source>
        <dbReference type="SMART" id="SM00471"/>
    </source>
</evidence>
<evidence type="ECO:0000313" key="13">
    <source>
        <dbReference type="EMBL" id="KAJ3649032.1"/>
    </source>
</evidence>
<accession>A0AA38I785</accession>
<dbReference type="InterPro" id="IPR006674">
    <property type="entry name" value="HD_domain"/>
</dbReference>
<dbReference type="GO" id="GO:0046872">
    <property type="term" value="F:metal ion binding"/>
    <property type="evidence" value="ECO:0007669"/>
    <property type="project" value="UniProtKB-KW"/>
</dbReference>
<evidence type="ECO:0000256" key="6">
    <source>
        <dbReference type="ARBA" id="ARBA00011738"/>
    </source>
</evidence>
<feature type="domain" description="HD/PDEase" evidence="12">
    <location>
        <begin position="34"/>
        <end position="150"/>
    </location>
</feature>
<keyword evidence="10" id="KW-0378">Hydrolase</keyword>